<sequence length="137" mass="15486">MKIELEGLEELSQALRQKSSIRWDGVLTKNLTEMHNRVKMEGGTPVGNYDDGRQGGQLRESVSVSLPSGNGDSGEMGYTKAYAPHVEYGHRQQVGRYVPAIGKRLVKSYVKGQYFLKKNVDAQREIFKDDLLKELKR</sequence>
<reference evidence="1" key="1">
    <citation type="submission" date="2019-11" db="EMBL/GenBank/DDBJ databases">
        <authorList>
            <person name="Feng L."/>
        </authorList>
    </citation>
    <scope>NUCLEOTIDE SEQUENCE</scope>
    <source>
        <strain evidence="1">ElimosumLFYP34</strain>
    </source>
</reference>
<accession>A0A6N3FDT4</accession>
<organism evidence="1">
    <name type="scientific">Eubacterium limosum</name>
    <dbReference type="NCBI Taxonomy" id="1736"/>
    <lineage>
        <taxon>Bacteria</taxon>
        <taxon>Bacillati</taxon>
        <taxon>Bacillota</taxon>
        <taxon>Clostridia</taxon>
        <taxon>Eubacteriales</taxon>
        <taxon>Eubacteriaceae</taxon>
        <taxon>Eubacterium</taxon>
    </lineage>
</organism>
<name>A0A6N3FDT4_EUBLI</name>
<proteinExistence type="predicted"/>
<evidence type="ECO:0008006" key="2">
    <source>
        <dbReference type="Google" id="ProtNLM"/>
    </source>
</evidence>
<gene>
    <name evidence="1" type="ORF">ELLFYP34_00367</name>
</gene>
<dbReference type="AlphaFoldDB" id="A0A6N3FDT4"/>
<dbReference type="EMBL" id="CACRTR010000012">
    <property type="protein sequence ID" value="VYU49933.1"/>
    <property type="molecule type" value="Genomic_DNA"/>
</dbReference>
<protein>
    <recommendedName>
        <fullName evidence="2">HK97 gp10 family phage protein</fullName>
    </recommendedName>
</protein>
<evidence type="ECO:0000313" key="1">
    <source>
        <dbReference type="EMBL" id="VYU49933.1"/>
    </source>
</evidence>